<dbReference type="SUPFAM" id="SSF46785">
    <property type="entry name" value="Winged helix' DNA-binding domain"/>
    <property type="match status" value="1"/>
</dbReference>
<dbReference type="EMBL" id="JARWAM010000010">
    <property type="protein sequence ID" value="MDR5906506.1"/>
    <property type="molecule type" value="Genomic_DNA"/>
</dbReference>
<evidence type="ECO:0000313" key="7">
    <source>
        <dbReference type="Proteomes" id="UP001251374"/>
    </source>
</evidence>
<feature type="domain" description="HTH lysR-type" evidence="5">
    <location>
        <begin position="8"/>
        <end position="65"/>
    </location>
</feature>
<proteinExistence type="inferred from homology"/>
<dbReference type="Proteomes" id="UP001251374">
    <property type="component" value="Unassembled WGS sequence"/>
</dbReference>
<keyword evidence="7" id="KW-1185">Reference proteome</keyword>
<dbReference type="InterPro" id="IPR005119">
    <property type="entry name" value="LysR_subst-bd"/>
</dbReference>
<keyword evidence="3" id="KW-0238">DNA-binding</keyword>
<dbReference type="Pfam" id="PF00126">
    <property type="entry name" value="HTH_1"/>
    <property type="match status" value="1"/>
</dbReference>
<comment type="similarity">
    <text evidence="1">Belongs to the LysR transcriptional regulatory family.</text>
</comment>
<dbReference type="InterPro" id="IPR036388">
    <property type="entry name" value="WH-like_DNA-bd_sf"/>
</dbReference>
<gene>
    <name evidence="6" type="ORF">QC821_14615</name>
</gene>
<dbReference type="InterPro" id="IPR000847">
    <property type="entry name" value="LysR_HTH_N"/>
</dbReference>
<accession>A0ABU1HGS8</accession>
<comment type="caution">
    <text evidence="6">The sequence shown here is derived from an EMBL/GenBank/DDBJ whole genome shotgun (WGS) entry which is preliminary data.</text>
</comment>
<dbReference type="Pfam" id="PF03466">
    <property type="entry name" value="LysR_substrate"/>
    <property type="match status" value="1"/>
</dbReference>
<keyword evidence="4" id="KW-0804">Transcription</keyword>
<dbReference type="InterPro" id="IPR058163">
    <property type="entry name" value="LysR-type_TF_proteobact-type"/>
</dbReference>
<sequence>MSLIGRRVSPHGLRVFETAARHLSFTAAAGELHSTQSAVSQQVRALEEQLGMALFERIYRGVRLTEAGQALFVSVQEGFATIEQTLDRLQRQHCHPQVNILTDFSFAAYWLLPRLPQFRQRHADIDVRIMTHQGGRDWHDQEVDVALLFCDARTLSGVPRLFGETVMPVCSPAFLDQHGPIDSLARLSELPLMALLSEPGQHWLDWPAYFKALADMTYVQPAELTFNNYTLLIQAVIAGQGIGLGWRGLIDDQLASGVLVGLEGMTLSTGGGYGLIDGRGGGGSARQLFRDWLLESTK</sequence>
<evidence type="ECO:0000256" key="2">
    <source>
        <dbReference type="ARBA" id="ARBA00023015"/>
    </source>
</evidence>
<organism evidence="6 7">
    <name type="scientific">Franzmannia qiaohouensis</name>
    <dbReference type="NCBI Taxonomy" id="1329370"/>
    <lineage>
        <taxon>Bacteria</taxon>
        <taxon>Pseudomonadati</taxon>
        <taxon>Pseudomonadota</taxon>
        <taxon>Gammaproteobacteria</taxon>
        <taxon>Oceanospirillales</taxon>
        <taxon>Halomonadaceae</taxon>
        <taxon>Franzmannia</taxon>
    </lineage>
</organism>
<dbReference type="RefSeq" id="WP_309722956.1">
    <property type="nucleotide sequence ID" value="NZ_JARWAM010000010.1"/>
</dbReference>
<dbReference type="PANTHER" id="PTHR30537">
    <property type="entry name" value="HTH-TYPE TRANSCRIPTIONAL REGULATOR"/>
    <property type="match status" value="1"/>
</dbReference>
<evidence type="ECO:0000259" key="5">
    <source>
        <dbReference type="PROSITE" id="PS50931"/>
    </source>
</evidence>
<dbReference type="PANTHER" id="PTHR30537:SF26">
    <property type="entry name" value="GLYCINE CLEAVAGE SYSTEM TRANSCRIPTIONAL ACTIVATOR"/>
    <property type="match status" value="1"/>
</dbReference>
<reference evidence="6 7" key="1">
    <citation type="submission" date="2023-04" db="EMBL/GenBank/DDBJ databases">
        <title>A long-awaited taxogenomic arrangement of the family Halomonadaceae.</title>
        <authorList>
            <person name="De La Haba R."/>
            <person name="Chuvochina M."/>
            <person name="Wittouck S."/>
            <person name="Arahal D.R."/>
            <person name="Sanchez-Porro C."/>
            <person name="Hugenholtz P."/>
            <person name="Ventosa A."/>
        </authorList>
    </citation>
    <scope>NUCLEOTIDE SEQUENCE [LARGE SCALE GENOMIC DNA]</scope>
    <source>
        <strain evidence="6 7">DSM 26770</strain>
    </source>
</reference>
<dbReference type="Gene3D" id="3.40.190.10">
    <property type="entry name" value="Periplasmic binding protein-like II"/>
    <property type="match status" value="2"/>
</dbReference>
<evidence type="ECO:0000256" key="4">
    <source>
        <dbReference type="ARBA" id="ARBA00023163"/>
    </source>
</evidence>
<evidence type="ECO:0000256" key="3">
    <source>
        <dbReference type="ARBA" id="ARBA00023125"/>
    </source>
</evidence>
<evidence type="ECO:0000256" key="1">
    <source>
        <dbReference type="ARBA" id="ARBA00009437"/>
    </source>
</evidence>
<dbReference type="PROSITE" id="PS50931">
    <property type="entry name" value="HTH_LYSR"/>
    <property type="match status" value="1"/>
</dbReference>
<dbReference type="SUPFAM" id="SSF53850">
    <property type="entry name" value="Periplasmic binding protein-like II"/>
    <property type="match status" value="1"/>
</dbReference>
<name>A0ABU1HGS8_9GAMM</name>
<dbReference type="Gene3D" id="1.10.10.10">
    <property type="entry name" value="Winged helix-like DNA-binding domain superfamily/Winged helix DNA-binding domain"/>
    <property type="match status" value="1"/>
</dbReference>
<evidence type="ECO:0000313" key="6">
    <source>
        <dbReference type="EMBL" id="MDR5906506.1"/>
    </source>
</evidence>
<keyword evidence="2" id="KW-0805">Transcription regulation</keyword>
<dbReference type="InterPro" id="IPR036390">
    <property type="entry name" value="WH_DNA-bd_sf"/>
</dbReference>
<dbReference type="PRINTS" id="PR00039">
    <property type="entry name" value="HTHLYSR"/>
</dbReference>
<protein>
    <submittedName>
        <fullName evidence="6">LysR family transcriptional regulator</fullName>
    </submittedName>
</protein>